<dbReference type="Pfam" id="PF10342">
    <property type="entry name" value="Kre9_KNH"/>
    <property type="match status" value="1"/>
</dbReference>
<accession>A0ABU6CC83</accession>
<evidence type="ECO:0000259" key="4">
    <source>
        <dbReference type="Pfam" id="PF10342"/>
    </source>
</evidence>
<evidence type="ECO:0000256" key="1">
    <source>
        <dbReference type="ARBA" id="ARBA00022729"/>
    </source>
</evidence>
<feature type="chain" id="PRO_5046671345" evidence="3">
    <location>
        <begin position="22"/>
        <end position="136"/>
    </location>
</feature>
<dbReference type="RefSeq" id="WP_324769817.1">
    <property type="nucleotide sequence ID" value="NZ_BAAATS010000007.1"/>
</dbReference>
<organism evidence="5 6">
    <name type="scientific">Streptomyces kunmingensis</name>
    <dbReference type="NCBI Taxonomy" id="68225"/>
    <lineage>
        <taxon>Bacteria</taxon>
        <taxon>Bacillati</taxon>
        <taxon>Actinomycetota</taxon>
        <taxon>Actinomycetes</taxon>
        <taxon>Kitasatosporales</taxon>
        <taxon>Streptomycetaceae</taxon>
        <taxon>Streptomyces</taxon>
    </lineage>
</organism>
<comment type="caution">
    <text evidence="5">The sequence shown here is derived from an EMBL/GenBank/DDBJ whole genome shotgun (WGS) entry which is preliminary data.</text>
</comment>
<evidence type="ECO:0000313" key="6">
    <source>
        <dbReference type="Proteomes" id="UP001352223"/>
    </source>
</evidence>
<dbReference type="InterPro" id="IPR018466">
    <property type="entry name" value="Kre9/Knh1-like_N"/>
</dbReference>
<keyword evidence="6" id="KW-1185">Reference proteome</keyword>
<evidence type="ECO:0000256" key="2">
    <source>
        <dbReference type="SAM" id="MobiDB-lite"/>
    </source>
</evidence>
<evidence type="ECO:0000313" key="5">
    <source>
        <dbReference type="EMBL" id="MEB3962319.1"/>
    </source>
</evidence>
<name>A0ABU6CC83_9ACTN</name>
<gene>
    <name evidence="5" type="ORF">OKJ48_18980</name>
</gene>
<feature type="signal peptide" evidence="3">
    <location>
        <begin position="1"/>
        <end position="21"/>
    </location>
</feature>
<feature type="domain" description="Yeast cell wall synthesis Kre9/Knh1-like N-terminal" evidence="4">
    <location>
        <begin position="32"/>
        <end position="116"/>
    </location>
</feature>
<reference evidence="5 6" key="1">
    <citation type="submission" date="2022-10" db="EMBL/GenBank/DDBJ databases">
        <authorList>
            <person name="Xie J."/>
            <person name="Shen N."/>
        </authorList>
    </citation>
    <scope>NUCLEOTIDE SEQUENCE [LARGE SCALE GENOMIC DNA]</scope>
    <source>
        <strain evidence="5 6">DSM 41681</strain>
    </source>
</reference>
<keyword evidence="1 3" id="KW-0732">Signal</keyword>
<protein>
    <submittedName>
        <fullName evidence="5">GPI anchored serine-threonine rich family protein</fullName>
    </submittedName>
</protein>
<proteinExistence type="predicted"/>
<evidence type="ECO:0000256" key="3">
    <source>
        <dbReference type="SAM" id="SignalP"/>
    </source>
</evidence>
<dbReference type="Proteomes" id="UP001352223">
    <property type="component" value="Unassembled WGS sequence"/>
</dbReference>
<sequence>MRRTGFLVFAVVPLLFGFAPAASGPAVEVTAPTAGSVHRSGGSVLVTWHNSTGREVDMWLVHGDSVRVAQLAAKVSAAPSGEKAAVLPDVAQGADYAIEIVARDGGEHGSSPSFTVGPSAQGPPAPARQTSGPGAR</sequence>
<feature type="region of interest" description="Disordered" evidence="2">
    <location>
        <begin position="104"/>
        <end position="136"/>
    </location>
</feature>
<dbReference type="EMBL" id="JAOZYB010000137">
    <property type="protein sequence ID" value="MEB3962319.1"/>
    <property type="molecule type" value="Genomic_DNA"/>
</dbReference>